<comment type="caution">
    <text evidence="3">The sequence shown here is derived from an EMBL/GenBank/DDBJ whole genome shotgun (WGS) entry which is preliminary data.</text>
</comment>
<evidence type="ECO:0000313" key="4">
    <source>
        <dbReference type="Proteomes" id="UP001107558"/>
    </source>
</evidence>
<accession>A0A9J6C5T9</accession>
<protein>
    <submittedName>
        <fullName evidence="3">Uncharacterized protein</fullName>
    </submittedName>
</protein>
<name>A0A9J6C5T9_POLVA</name>
<evidence type="ECO:0000256" key="1">
    <source>
        <dbReference type="SAM" id="MobiDB-lite"/>
    </source>
</evidence>
<keyword evidence="2" id="KW-0732">Signal</keyword>
<evidence type="ECO:0000313" key="3">
    <source>
        <dbReference type="EMBL" id="KAG5676958.1"/>
    </source>
</evidence>
<gene>
    <name evidence="3" type="ORF">PVAND_006751</name>
</gene>
<proteinExistence type="predicted"/>
<feature type="chain" id="PRO_5039941303" evidence="2">
    <location>
        <begin position="25"/>
        <end position="108"/>
    </location>
</feature>
<feature type="compositionally biased region" description="Low complexity" evidence="1">
    <location>
        <begin position="95"/>
        <end position="108"/>
    </location>
</feature>
<dbReference type="AlphaFoldDB" id="A0A9J6C5T9"/>
<dbReference type="Proteomes" id="UP001107558">
    <property type="component" value="Chromosome 2"/>
</dbReference>
<organism evidence="3 4">
    <name type="scientific">Polypedilum vanderplanki</name>
    <name type="common">Sleeping chironomid midge</name>
    <dbReference type="NCBI Taxonomy" id="319348"/>
    <lineage>
        <taxon>Eukaryota</taxon>
        <taxon>Metazoa</taxon>
        <taxon>Ecdysozoa</taxon>
        <taxon>Arthropoda</taxon>
        <taxon>Hexapoda</taxon>
        <taxon>Insecta</taxon>
        <taxon>Pterygota</taxon>
        <taxon>Neoptera</taxon>
        <taxon>Endopterygota</taxon>
        <taxon>Diptera</taxon>
        <taxon>Nematocera</taxon>
        <taxon>Chironomoidea</taxon>
        <taxon>Chironomidae</taxon>
        <taxon>Chironominae</taxon>
        <taxon>Polypedilum</taxon>
        <taxon>Polypedilum</taxon>
    </lineage>
</organism>
<feature type="signal peptide" evidence="2">
    <location>
        <begin position="1"/>
        <end position="24"/>
    </location>
</feature>
<feature type="region of interest" description="Disordered" evidence="1">
    <location>
        <begin position="89"/>
        <end position="108"/>
    </location>
</feature>
<evidence type="ECO:0000256" key="2">
    <source>
        <dbReference type="SAM" id="SignalP"/>
    </source>
</evidence>
<reference evidence="3" key="1">
    <citation type="submission" date="2021-03" db="EMBL/GenBank/DDBJ databases">
        <title>Chromosome level genome of the anhydrobiotic midge Polypedilum vanderplanki.</title>
        <authorList>
            <person name="Yoshida Y."/>
            <person name="Kikawada T."/>
            <person name="Gusev O."/>
        </authorList>
    </citation>
    <scope>NUCLEOTIDE SEQUENCE</scope>
    <source>
        <strain evidence="3">NIAS01</strain>
        <tissue evidence="3">Whole body or cell culture</tissue>
    </source>
</reference>
<sequence length="108" mass="11262">MKLPKVLCVTLIYGLILQTNNVDGIFWQFLKPFWNVSVIGSDPPASQLSSSSNNTTVPNTNISTGDLNSSSLIVATNSNLSANIGYVYGSNSGDSSTTTSPSTTPSSG</sequence>
<dbReference type="EMBL" id="JADBJN010000002">
    <property type="protein sequence ID" value="KAG5676958.1"/>
    <property type="molecule type" value="Genomic_DNA"/>
</dbReference>
<keyword evidence="4" id="KW-1185">Reference proteome</keyword>